<dbReference type="Proteomes" id="UP000499080">
    <property type="component" value="Unassembled WGS sequence"/>
</dbReference>
<evidence type="ECO:0000256" key="1">
    <source>
        <dbReference type="SAM" id="MobiDB-lite"/>
    </source>
</evidence>
<keyword evidence="3" id="KW-1185">Reference proteome</keyword>
<protein>
    <submittedName>
        <fullName evidence="2">Uncharacterized protein</fullName>
    </submittedName>
</protein>
<proteinExistence type="predicted"/>
<feature type="compositionally biased region" description="Polar residues" evidence="1">
    <location>
        <begin position="102"/>
        <end position="119"/>
    </location>
</feature>
<organism evidence="2 3">
    <name type="scientific">Araneus ventricosus</name>
    <name type="common">Orbweaver spider</name>
    <name type="synonym">Epeira ventricosa</name>
    <dbReference type="NCBI Taxonomy" id="182803"/>
    <lineage>
        <taxon>Eukaryota</taxon>
        <taxon>Metazoa</taxon>
        <taxon>Ecdysozoa</taxon>
        <taxon>Arthropoda</taxon>
        <taxon>Chelicerata</taxon>
        <taxon>Arachnida</taxon>
        <taxon>Araneae</taxon>
        <taxon>Araneomorphae</taxon>
        <taxon>Entelegynae</taxon>
        <taxon>Araneoidea</taxon>
        <taxon>Araneidae</taxon>
        <taxon>Araneus</taxon>
    </lineage>
</organism>
<feature type="region of interest" description="Disordered" evidence="1">
    <location>
        <begin position="100"/>
        <end position="119"/>
    </location>
</feature>
<reference evidence="2 3" key="1">
    <citation type="journal article" date="2019" name="Sci. Rep.">
        <title>Orb-weaving spider Araneus ventricosus genome elucidates the spidroin gene catalogue.</title>
        <authorList>
            <person name="Kono N."/>
            <person name="Nakamura H."/>
            <person name="Ohtoshi R."/>
            <person name="Moran D.A.P."/>
            <person name="Shinohara A."/>
            <person name="Yoshida Y."/>
            <person name="Fujiwara M."/>
            <person name="Mori M."/>
            <person name="Tomita M."/>
            <person name="Arakawa K."/>
        </authorList>
    </citation>
    <scope>NUCLEOTIDE SEQUENCE [LARGE SCALE GENOMIC DNA]</scope>
</reference>
<accession>A0A4Y2TZS6</accession>
<dbReference type="AlphaFoldDB" id="A0A4Y2TZS6"/>
<name>A0A4Y2TZS6_ARAVE</name>
<comment type="caution">
    <text evidence="2">The sequence shown here is derived from an EMBL/GenBank/DDBJ whole genome shotgun (WGS) entry which is preliminary data.</text>
</comment>
<evidence type="ECO:0000313" key="2">
    <source>
        <dbReference type="EMBL" id="GBO05713.1"/>
    </source>
</evidence>
<gene>
    <name evidence="2" type="ORF">AVEN_145228_1</name>
</gene>
<sequence>MTSAILYGSPISVTTIRQSVTEISFKLRSYGLSFQEFRPLFALFTIVGTGRIDMDRGFVSVSVVSRVMAVNISHSEGRDSGQTASVHPFTRALPRYLPRNGATVQNSTDHTPQVRTSNDSRFAKPHAVGTRLLQGCVLAL</sequence>
<dbReference type="EMBL" id="BGPR01032243">
    <property type="protein sequence ID" value="GBO05713.1"/>
    <property type="molecule type" value="Genomic_DNA"/>
</dbReference>
<evidence type="ECO:0000313" key="3">
    <source>
        <dbReference type="Proteomes" id="UP000499080"/>
    </source>
</evidence>